<dbReference type="SMART" id="SM00220">
    <property type="entry name" value="S_TKc"/>
    <property type="match status" value="1"/>
</dbReference>
<evidence type="ECO:0000256" key="2">
    <source>
        <dbReference type="ARBA" id="ARBA00022679"/>
    </source>
</evidence>
<feature type="compositionally biased region" description="Polar residues" evidence="6">
    <location>
        <begin position="1"/>
        <end position="10"/>
    </location>
</feature>
<keyword evidence="4" id="KW-0418">Kinase</keyword>
<evidence type="ECO:0000256" key="3">
    <source>
        <dbReference type="ARBA" id="ARBA00022741"/>
    </source>
</evidence>
<dbReference type="InterPro" id="IPR000719">
    <property type="entry name" value="Prot_kinase_dom"/>
</dbReference>
<dbReference type="GO" id="GO:0005524">
    <property type="term" value="F:ATP binding"/>
    <property type="evidence" value="ECO:0007669"/>
    <property type="project" value="UniProtKB-KW"/>
</dbReference>
<protein>
    <recommendedName>
        <fullName evidence="7">Protein kinase domain-containing protein</fullName>
    </recommendedName>
</protein>
<keyword evidence="9" id="KW-1185">Reference proteome</keyword>
<proteinExistence type="predicted"/>
<feature type="domain" description="Protein kinase" evidence="7">
    <location>
        <begin position="1"/>
        <end position="245"/>
    </location>
</feature>
<dbReference type="InterPro" id="IPR011009">
    <property type="entry name" value="Kinase-like_dom_sf"/>
</dbReference>
<evidence type="ECO:0000313" key="8">
    <source>
        <dbReference type="EMBL" id="KIM73160.1"/>
    </source>
</evidence>
<dbReference type="PANTHER" id="PTHR45646:SF11">
    <property type="entry name" value="SERINE_THREONINE-PROTEIN KINASE DOA"/>
    <property type="match status" value="1"/>
</dbReference>
<evidence type="ECO:0000256" key="1">
    <source>
        <dbReference type="ARBA" id="ARBA00022527"/>
    </source>
</evidence>
<keyword evidence="5" id="KW-0067">ATP-binding</keyword>
<dbReference type="Pfam" id="PF00069">
    <property type="entry name" value="Pkinase"/>
    <property type="match status" value="1"/>
</dbReference>
<keyword evidence="2" id="KW-0808">Transferase</keyword>
<dbReference type="InParanoid" id="A0A0C3EKP8"/>
<dbReference type="Proteomes" id="UP000054166">
    <property type="component" value="Unassembled WGS sequence"/>
</dbReference>
<dbReference type="Gene3D" id="1.10.510.10">
    <property type="entry name" value="Transferase(Phosphotransferase) domain 1"/>
    <property type="match status" value="1"/>
</dbReference>
<evidence type="ECO:0000259" key="7">
    <source>
        <dbReference type="PROSITE" id="PS50011"/>
    </source>
</evidence>
<dbReference type="SUPFAM" id="SSF56112">
    <property type="entry name" value="Protein kinase-like (PK-like)"/>
    <property type="match status" value="1"/>
</dbReference>
<evidence type="ECO:0000256" key="5">
    <source>
        <dbReference type="ARBA" id="ARBA00022840"/>
    </source>
</evidence>
<reference evidence="9" key="2">
    <citation type="submission" date="2015-01" db="EMBL/GenBank/DDBJ databases">
        <title>Evolutionary Origins and Diversification of the Mycorrhizal Mutualists.</title>
        <authorList>
            <consortium name="DOE Joint Genome Institute"/>
            <consortium name="Mycorrhizal Genomics Consortium"/>
            <person name="Kohler A."/>
            <person name="Kuo A."/>
            <person name="Nagy L.G."/>
            <person name="Floudas D."/>
            <person name="Copeland A."/>
            <person name="Barry K.W."/>
            <person name="Cichocki N."/>
            <person name="Veneault-Fourrey C."/>
            <person name="LaButti K."/>
            <person name="Lindquist E.A."/>
            <person name="Lipzen A."/>
            <person name="Lundell T."/>
            <person name="Morin E."/>
            <person name="Murat C."/>
            <person name="Riley R."/>
            <person name="Ohm R."/>
            <person name="Sun H."/>
            <person name="Tunlid A."/>
            <person name="Henrissat B."/>
            <person name="Grigoriev I.V."/>
            <person name="Hibbett D.S."/>
            <person name="Martin F."/>
        </authorList>
    </citation>
    <scope>NUCLEOTIDE SEQUENCE [LARGE SCALE GENOMIC DNA]</scope>
    <source>
        <strain evidence="9">F 1598</strain>
    </source>
</reference>
<dbReference type="InterPro" id="IPR008271">
    <property type="entry name" value="Ser/Thr_kinase_AS"/>
</dbReference>
<evidence type="ECO:0000256" key="4">
    <source>
        <dbReference type="ARBA" id="ARBA00022777"/>
    </source>
</evidence>
<dbReference type="GO" id="GO:0004674">
    <property type="term" value="F:protein serine/threonine kinase activity"/>
    <property type="evidence" value="ECO:0007669"/>
    <property type="project" value="UniProtKB-KW"/>
</dbReference>
<dbReference type="GO" id="GO:0005634">
    <property type="term" value="C:nucleus"/>
    <property type="evidence" value="ECO:0007669"/>
    <property type="project" value="TreeGrafter"/>
</dbReference>
<dbReference type="OrthoDB" id="3010383at2759"/>
<accession>A0A0C3EKP8</accession>
<reference evidence="8 9" key="1">
    <citation type="submission" date="2014-04" db="EMBL/GenBank/DDBJ databases">
        <authorList>
            <consortium name="DOE Joint Genome Institute"/>
            <person name="Kuo A."/>
            <person name="Tarkka M."/>
            <person name="Buscot F."/>
            <person name="Kohler A."/>
            <person name="Nagy L.G."/>
            <person name="Floudas D."/>
            <person name="Copeland A."/>
            <person name="Barry K.W."/>
            <person name="Cichocki N."/>
            <person name="Veneault-Fourrey C."/>
            <person name="LaButti K."/>
            <person name="Lindquist E.A."/>
            <person name="Lipzen A."/>
            <person name="Lundell T."/>
            <person name="Morin E."/>
            <person name="Murat C."/>
            <person name="Sun H."/>
            <person name="Tunlid A."/>
            <person name="Henrissat B."/>
            <person name="Grigoriev I.V."/>
            <person name="Hibbett D.S."/>
            <person name="Martin F."/>
            <person name="Nordberg H.P."/>
            <person name="Cantor M.N."/>
            <person name="Hua S.X."/>
        </authorList>
    </citation>
    <scope>NUCLEOTIDE SEQUENCE [LARGE SCALE GENOMIC DNA]</scope>
    <source>
        <strain evidence="8 9">F 1598</strain>
    </source>
</reference>
<feature type="region of interest" description="Disordered" evidence="6">
    <location>
        <begin position="1"/>
        <end position="24"/>
    </location>
</feature>
<keyword evidence="1" id="KW-0723">Serine/threonine-protein kinase</keyword>
<dbReference type="HOGENOM" id="CLU_1133955_0_0_1"/>
<sequence>MASDTRSSRNFNRKRLLSSITAPPHGTKERLLRNDVKMFQSYIVDPLTATDPDNIRDTICRSSNSTVYTVLDRSTKKVMIMKMVHSRDEENGISRLEENIISLYMHKSDVHLSCLVEIMGSFTFADLHKHQIIHTDLKPDNIMLVCADISKFHAMDPVDDFHEKSILNRAEIRIIDFGNAVGPNGSCYGMPGTNQYRSPESWLGMTWGRQINVFSAGSIIAELSTSRPLFYVCKDKNELRLCNTY</sequence>
<evidence type="ECO:0000256" key="6">
    <source>
        <dbReference type="SAM" id="MobiDB-lite"/>
    </source>
</evidence>
<dbReference type="InterPro" id="IPR051175">
    <property type="entry name" value="CLK_kinases"/>
</dbReference>
<dbReference type="PANTHER" id="PTHR45646">
    <property type="entry name" value="SERINE/THREONINE-PROTEIN KINASE DOA-RELATED"/>
    <property type="match status" value="1"/>
</dbReference>
<evidence type="ECO:0000313" key="9">
    <source>
        <dbReference type="Proteomes" id="UP000054166"/>
    </source>
</evidence>
<dbReference type="STRING" id="765440.A0A0C3EKP8"/>
<dbReference type="PROSITE" id="PS00108">
    <property type="entry name" value="PROTEIN_KINASE_ST"/>
    <property type="match status" value="1"/>
</dbReference>
<gene>
    <name evidence="8" type="ORF">PILCRDRAFT_93182</name>
</gene>
<dbReference type="EMBL" id="KN833091">
    <property type="protein sequence ID" value="KIM73160.1"/>
    <property type="molecule type" value="Genomic_DNA"/>
</dbReference>
<organism evidence="8 9">
    <name type="scientific">Piloderma croceum (strain F 1598)</name>
    <dbReference type="NCBI Taxonomy" id="765440"/>
    <lineage>
        <taxon>Eukaryota</taxon>
        <taxon>Fungi</taxon>
        <taxon>Dikarya</taxon>
        <taxon>Basidiomycota</taxon>
        <taxon>Agaricomycotina</taxon>
        <taxon>Agaricomycetes</taxon>
        <taxon>Agaricomycetidae</taxon>
        <taxon>Atheliales</taxon>
        <taxon>Atheliaceae</taxon>
        <taxon>Piloderma</taxon>
    </lineage>
</organism>
<dbReference type="AlphaFoldDB" id="A0A0C3EKP8"/>
<keyword evidence="3" id="KW-0547">Nucleotide-binding</keyword>
<name>A0A0C3EKP8_PILCF</name>
<dbReference type="PROSITE" id="PS50011">
    <property type="entry name" value="PROTEIN_KINASE_DOM"/>
    <property type="match status" value="1"/>
</dbReference>